<evidence type="ECO:0000256" key="6">
    <source>
        <dbReference type="ARBA" id="ARBA00023242"/>
    </source>
</evidence>
<accession>A0ABR4IBF5</accession>
<reference evidence="8 9" key="1">
    <citation type="submission" date="2024-07" db="EMBL/GenBank/DDBJ databases">
        <title>Section-level genome sequencing and comparative genomics of Aspergillus sections Usti and Cavernicolus.</title>
        <authorList>
            <consortium name="Lawrence Berkeley National Laboratory"/>
            <person name="Nybo J.L."/>
            <person name="Vesth T.C."/>
            <person name="Theobald S."/>
            <person name="Frisvad J.C."/>
            <person name="Larsen T.O."/>
            <person name="Kjaerboelling I."/>
            <person name="Rothschild-Mancinelli K."/>
            <person name="Lyhne E.K."/>
            <person name="Kogle M.E."/>
            <person name="Barry K."/>
            <person name="Clum A."/>
            <person name="Na H."/>
            <person name="Ledsgaard L."/>
            <person name="Lin J."/>
            <person name="Lipzen A."/>
            <person name="Kuo A."/>
            <person name="Riley R."/>
            <person name="Mondo S."/>
            <person name="LaButti K."/>
            <person name="Haridas S."/>
            <person name="Pangalinan J."/>
            <person name="Salamov A.A."/>
            <person name="Simmons B.A."/>
            <person name="Magnuson J.K."/>
            <person name="Chen J."/>
            <person name="Drula E."/>
            <person name="Henrissat B."/>
            <person name="Wiebenga A."/>
            <person name="Lubbers R.J."/>
            <person name="Gomes A.C."/>
            <person name="Makela M.R."/>
            <person name="Stajich J."/>
            <person name="Grigoriev I.V."/>
            <person name="Mortensen U.H."/>
            <person name="De vries R.P."/>
            <person name="Baker S.E."/>
            <person name="Andersen M.R."/>
        </authorList>
    </citation>
    <scope>NUCLEOTIDE SEQUENCE [LARGE SCALE GENOMIC DNA]</scope>
    <source>
        <strain evidence="8 9">CBS 600.67</strain>
    </source>
</reference>
<evidence type="ECO:0000256" key="1">
    <source>
        <dbReference type="ARBA" id="ARBA00004123"/>
    </source>
</evidence>
<dbReference type="SUPFAM" id="SSF57701">
    <property type="entry name" value="Zn2/Cys6 DNA-binding domain"/>
    <property type="match status" value="1"/>
</dbReference>
<comment type="subcellular location">
    <subcellularLocation>
        <location evidence="1">Nucleus</location>
    </subcellularLocation>
</comment>
<sequence length="571" mass="64782">MPPVSKTCQNCAESKVRCVRNPDGAGTCNRCRRLGRECLSRQTGRQFKGFQKDRKIAALESKINELMVDDHSIGTRSKSSVDSDAAFEDIIGRNFLDIETAERYLGTFKTKLTPHFPFVVVPPDVSIKQLRQEKPFLCLAVLASASYENMPLQRTLGAEFKKVVASRMIIGGEISFDLLQGLLVFLTWSHYHSRPHRYTQFLQLAISLIIDLRLDRPPQTMMWKTALRFGPQDHLQNQVLNRPSWGSNEQRAVLGCYYLSSSIAMLVQKKSSILRLPYHEECCKCLYEAKEYPHDKYVSYVIQLQFIAEKIDHLSAKHAPDLERRGSGSELYITNLKSDLEAFYRHLPFDINESPLLAIQYHATGLCLYQLALNITSRQPQSPTHFESHSWRDEMSVSALISASSILNMLIQLPSKAEVGFNNTQWVQVGFALLVAYRHTVAASKPDQTAAFLDTLSKLQARVGALSTSEVDANGARDVFFDFRNRVVQIQKWFAKLNNREEDNSDNSRSQESFQAGDFQHTLCSEPTDFDRLVNVDAPLGNVFSPLPEDLQVPHDFLISSSFEQIMGDWV</sequence>
<keyword evidence="3" id="KW-0805">Transcription regulation</keyword>
<dbReference type="CDD" id="cd12148">
    <property type="entry name" value="fungal_TF_MHR"/>
    <property type="match status" value="1"/>
</dbReference>
<dbReference type="PANTHER" id="PTHR31845:SF37">
    <property type="entry name" value="TRANSCRIPTION FACTOR DOMAIN-CONTAINING PROTEIN"/>
    <property type="match status" value="1"/>
</dbReference>
<evidence type="ECO:0000313" key="8">
    <source>
        <dbReference type="EMBL" id="KAL2825081.1"/>
    </source>
</evidence>
<keyword evidence="9" id="KW-1185">Reference proteome</keyword>
<evidence type="ECO:0000313" key="9">
    <source>
        <dbReference type="Proteomes" id="UP001610335"/>
    </source>
</evidence>
<evidence type="ECO:0000259" key="7">
    <source>
        <dbReference type="PROSITE" id="PS00463"/>
    </source>
</evidence>
<evidence type="ECO:0000256" key="4">
    <source>
        <dbReference type="ARBA" id="ARBA00023125"/>
    </source>
</evidence>
<keyword evidence="5" id="KW-0804">Transcription</keyword>
<keyword evidence="6" id="KW-0539">Nucleus</keyword>
<dbReference type="PROSITE" id="PS00463">
    <property type="entry name" value="ZN2_CY6_FUNGAL_1"/>
    <property type="match status" value="1"/>
</dbReference>
<dbReference type="InterPro" id="IPR051089">
    <property type="entry name" value="prtT"/>
</dbReference>
<keyword evidence="2" id="KW-0862">Zinc</keyword>
<keyword evidence="4" id="KW-0238">DNA-binding</keyword>
<dbReference type="InterPro" id="IPR036864">
    <property type="entry name" value="Zn2-C6_fun-type_DNA-bd_sf"/>
</dbReference>
<gene>
    <name evidence="8" type="ORF">BDW59DRAFT_172572</name>
</gene>
<evidence type="ECO:0000256" key="3">
    <source>
        <dbReference type="ARBA" id="ARBA00023015"/>
    </source>
</evidence>
<name>A0ABR4IBF5_9EURO</name>
<organism evidence="8 9">
    <name type="scientific">Aspergillus cavernicola</name>
    <dbReference type="NCBI Taxonomy" id="176166"/>
    <lineage>
        <taxon>Eukaryota</taxon>
        <taxon>Fungi</taxon>
        <taxon>Dikarya</taxon>
        <taxon>Ascomycota</taxon>
        <taxon>Pezizomycotina</taxon>
        <taxon>Eurotiomycetes</taxon>
        <taxon>Eurotiomycetidae</taxon>
        <taxon>Eurotiales</taxon>
        <taxon>Aspergillaceae</taxon>
        <taxon>Aspergillus</taxon>
        <taxon>Aspergillus subgen. Nidulantes</taxon>
    </lineage>
</organism>
<protein>
    <recommendedName>
        <fullName evidence="7">Zn(2)-C6 fungal-type domain-containing protein</fullName>
    </recommendedName>
</protein>
<dbReference type="Proteomes" id="UP001610335">
    <property type="component" value="Unassembled WGS sequence"/>
</dbReference>
<feature type="domain" description="Zn(2)-C6 fungal-type" evidence="7">
    <location>
        <begin position="7"/>
        <end position="38"/>
    </location>
</feature>
<evidence type="ECO:0000256" key="2">
    <source>
        <dbReference type="ARBA" id="ARBA00022833"/>
    </source>
</evidence>
<dbReference type="CDD" id="cd00067">
    <property type="entry name" value="GAL4"/>
    <property type="match status" value="1"/>
</dbReference>
<dbReference type="PANTHER" id="PTHR31845">
    <property type="entry name" value="FINGER DOMAIN PROTEIN, PUTATIVE-RELATED"/>
    <property type="match status" value="1"/>
</dbReference>
<dbReference type="EMBL" id="JBFXLS010000039">
    <property type="protein sequence ID" value="KAL2825081.1"/>
    <property type="molecule type" value="Genomic_DNA"/>
</dbReference>
<evidence type="ECO:0000256" key="5">
    <source>
        <dbReference type="ARBA" id="ARBA00023163"/>
    </source>
</evidence>
<comment type="caution">
    <text evidence="8">The sequence shown here is derived from an EMBL/GenBank/DDBJ whole genome shotgun (WGS) entry which is preliminary data.</text>
</comment>
<dbReference type="Gene3D" id="4.10.240.10">
    <property type="entry name" value="Zn(2)-C6 fungal-type DNA-binding domain"/>
    <property type="match status" value="1"/>
</dbReference>
<dbReference type="InterPro" id="IPR001138">
    <property type="entry name" value="Zn2Cys6_DnaBD"/>
</dbReference>
<proteinExistence type="predicted"/>